<dbReference type="PANTHER" id="PTHR47540:SF6">
    <property type="entry name" value="ZN(II)2CYS6 TRANSCRIPTION FACTOR (EUROFUNG)"/>
    <property type="match status" value="1"/>
</dbReference>
<feature type="compositionally biased region" description="Low complexity" evidence="6">
    <location>
        <begin position="56"/>
        <end position="68"/>
    </location>
</feature>
<dbReference type="EMBL" id="JARVKM010000008">
    <property type="protein sequence ID" value="KAK9779929.1"/>
    <property type="molecule type" value="Genomic_DNA"/>
</dbReference>
<protein>
    <submittedName>
        <fullName evidence="8">Fungal-specific transcription factor domain-containing protein</fullName>
    </submittedName>
</protein>
<comment type="caution">
    <text evidence="8">The sequence shown here is derived from an EMBL/GenBank/DDBJ whole genome shotgun (WGS) entry which is preliminary data.</text>
</comment>
<gene>
    <name evidence="8" type="ORF">SCAR479_03053</name>
</gene>
<keyword evidence="4" id="KW-0804">Transcription</keyword>
<dbReference type="InterPro" id="IPR007219">
    <property type="entry name" value="XnlR_reg_dom"/>
</dbReference>
<evidence type="ECO:0000256" key="6">
    <source>
        <dbReference type="SAM" id="MobiDB-lite"/>
    </source>
</evidence>
<evidence type="ECO:0000256" key="3">
    <source>
        <dbReference type="ARBA" id="ARBA00023125"/>
    </source>
</evidence>
<keyword evidence="9" id="KW-1185">Reference proteome</keyword>
<evidence type="ECO:0000313" key="8">
    <source>
        <dbReference type="EMBL" id="KAK9779929.1"/>
    </source>
</evidence>
<dbReference type="SMART" id="SM00906">
    <property type="entry name" value="Fungal_trans"/>
    <property type="match status" value="1"/>
</dbReference>
<evidence type="ECO:0000256" key="1">
    <source>
        <dbReference type="ARBA" id="ARBA00004123"/>
    </source>
</evidence>
<keyword evidence="2" id="KW-0805">Transcription regulation</keyword>
<evidence type="ECO:0000256" key="4">
    <source>
        <dbReference type="ARBA" id="ARBA00023163"/>
    </source>
</evidence>
<proteinExistence type="predicted"/>
<name>A0ABR2Y1M7_9PEZI</name>
<dbReference type="CDD" id="cd12148">
    <property type="entry name" value="fungal_TF_MHR"/>
    <property type="match status" value="1"/>
</dbReference>
<evidence type="ECO:0000256" key="2">
    <source>
        <dbReference type="ARBA" id="ARBA00023015"/>
    </source>
</evidence>
<comment type="subcellular location">
    <subcellularLocation>
        <location evidence="1">Nucleus</location>
    </subcellularLocation>
</comment>
<evidence type="ECO:0000259" key="7">
    <source>
        <dbReference type="SMART" id="SM00906"/>
    </source>
</evidence>
<dbReference type="InterPro" id="IPR051711">
    <property type="entry name" value="Stress_Response_Reg"/>
</dbReference>
<feature type="region of interest" description="Disordered" evidence="6">
    <location>
        <begin position="56"/>
        <end position="75"/>
    </location>
</feature>
<feature type="domain" description="Xylanolytic transcriptional activator regulatory" evidence="7">
    <location>
        <begin position="309"/>
        <end position="382"/>
    </location>
</feature>
<dbReference type="PANTHER" id="PTHR47540">
    <property type="entry name" value="THIAMINE REPRESSIBLE GENES REGULATORY PROTEIN THI5"/>
    <property type="match status" value="1"/>
</dbReference>
<reference evidence="8 9" key="1">
    <citation type="submission" date="2024-02" db="EMBL/GenBank/DDBJ databases">
        <title>First draft genome assembly of two strains of Seiridium cardinale.</title>
        <authorList>
            <person name="Emiliani G."/>
            <person name="Scali E."/>
        </authorList>
    </citation>
    <scope>NUCLEOTIDE SEQUENCE [LARGE SCALE GENOMIC DNA]</scope>
    <source>
        <strain evidence="8 9">BM-138-000479</strain>
    </source>
</reference>
<evidence type="ECO:0000313" key="9">
    <source>
        <dbReference type="Proteomes" id="UP001465668"/>
    </source>
</evidence>
<keyword evidence="3" id="KW-0238">DNA-binding</keyword>
<organism evidence="8 9">
    <name type="scientific">Seiridium cardinale</name>
    <dbReference type="NCBI Taxonomy" id="138064"/>
    <lineage>
        <taxon>Eukaryota</taxon>
        <taxon>Fungi</taxon>
        <taxon>Dikarya</taxon>
        <taxon>Ascomycota</taxon>
        <taxon>Pezizomycotina</taxon>
        <taxon>Sordariomycetes</taxon>
        <taxon>Xylariomycetidae</taxon>
        <taxon>Amphisphaeriales</taxon>
        <taxon>Sporocadaceae</taxon>
        <taxon>Seiridium</taxon>
    </lineage>
</organism>
<dbReference type="Proteomes" id="UP001465668">
    <property type="component" value="Unassembled WGS sequence"/>
</dbReference>
<sequence length="674" mass="74998">MSFNSRQLIKQCNFDDKDDKVVVTRAYLLDLQRNVARSVQNPPLSEEGGVRVVPSAASAAEGSISAPPLSGHEEGPVLEEASADHGMDDTIQNADDSHAALSEGPEPSQSVLTNPLVASPSTYTSASSGRPFYLGTSSNWSFCRRILQMTHEHVRNAPLPSNSLLFDGMAYDVGWRGPFEPIDTDPLAIPSPDYAIYLINAVKFHCGQMFHLFDDDEFHHRLQQFYSEPDQGVRKADLWYIHFLLILAFGKIFIMQKSIGKRPSGIEFFLKAMEILPPAYILCHDPIAATEILCCIALYLQCIDHRHAAHIYIGQAIRTALSYGMHTDMPVAQLGEGHVQRCRKIWWTIYVLDRQMTSLMGEPQSIQDGDIHCQLPVFHDSNQRTTTLDMHIKLARVIAEINNSIYGVNGRLNGKFLNSTKALLKDLAGLATELGQALPLKLDNPGQGVSRISASLHLLYHQCIVLATRPLMFCYLKMRFESATQLDSPTQHRFGTIIQMCIESAQQIINILESLHSQGLLEAFLSSDLDSLHVSSIILVIGSVVDEHHIRDRGAWVQRCLILLDCMMSAGNLIAGWRKSEMQQLDEMVTEILSLRSQAPYPPEISCTNTSLHGVSLAANLPLNADPLSLQPFNMHNIGNSDDFSADQIMAIASSIQEEDVEWMDRAIAENSIW</sequence>
<keyword evidence="5" id="KW-0539">Nucleus</keyword>
<accession>A0ABR2Y1M7</accession>
<evidence type="ECO:0000256" key="5">
    <source>
        <dbReference type="ARBA" id="ARBA00023242"/>
    </source>
</evidence>
<dbReference type="Pfam" id="PF04082">
    <property type="entry name" value="Fungal_trans"/>
    <property type="match status" value="1"/>
</dbReference>